<evidence type="ECO:0000259" key="8">
    <source>
        <dbReference type="Pfam" id="PF20877"/>
    </source>
</evidence>
<dbReference type="AlphaFoldDB" id="A0A232M688"/>
<dbReference type="PANTHER" id="PTHR12308">
    <property type="entry name" value="ANOCTAMIN"/>
    <property type="match status" value="1"/>
</dbReference>
<dbReference type="Proteomes" id="UP000243515">
    <property type="component" value="Unassembled WGS sequence"/>
</dbReference>
<evidence type="ECO:0000256" key="3">
    <source>
        <dbReference type="ARBA" id="ARBA00022989"/>
    </source>
</evidence>
<accession>A0A232M688</accession>
<dbReference type="OrthoDB" id="296386at2759"/>
<comment type="caution">
    <text evidence="9">The sequence shown here is derived from an EMBL/GenBank/DDBJ whole genome shotgun (WGS) entry which is preliminary data.</text>
</comment>
<dbReference type="InterPro" id="IPR049452">
    <property type="entry name" value="Anoctamin_TM"/>
</dbReference>
<feature type="transmembrane region" description="Helical" evidence="6">
    <location>
        <begin position="208"/>
        <end position="226"/>
    </location>
</feature>
<dbReference type="Pfam" id="PF20877">
    <property type="entry name" value="Anoctamin_N"/>
    <property type="match status" value="1"/>
</dbReference>
<evidence type="ECO:0000256" key="6">
    <source>
        <dbReference type="SAM" id="Phobius"/>
    </source>
</evidence>
<feature type="domain" description="Anoctamin transmembrane" evidence="7">
    <location>
        <begin position="168"/>
        <end position="644"/>
    </location>
</feature>
<keyword evidence="4 6" id="KW-0472">Membrane</keyword>
<evidence type="ECO:0000256" key="4">
    <source>
        <dbReference type="ARBA" id="ARBA00023136"/>
    </source>
</evidence>
<gene>
    <name evidence="9" type="ORF">Egran_00392</name>
</gene>
<dbReference type="InterPro" id="IPR049456">
    <property type="entry name" value="Anoctamin_N_fung"/>
</dbReference>
<feature type="region of interest" description="Disordered" evidence="5">
    <location>
        <begin position="660"/>
        <end position="728"/>
    </location>
</feature>
<dbReference type="GO" id="GO:0005254">
    <property type="term" value="F:chloride channel activity"/>
    <property type="evidence" value="ECO:0007669"/>
    <property type="project" value="TreeGrafter"/>
</dbReference>
<feature type="transmembrane region" description="Helical" evidence="6">
    <location>
        <begin position="606"/>
        <end position="626"/>
    </location>
</feature>
<feature type="transmembrane region" description="Helical" evidence="6">
    <location>
        <begin position="575"/>
        <end position="594"/>
    </location>
</feature>
<evidence type="ECO:0000256" key="5">
    <source>
        <dbReference type="SAM" id="MobiDB-lite"/>
    </source>
</evidence>
<evidence type="ECO:0000313" key="9">
    <source>
        <dbReference type="EMBL" id="OXV11848.1"/>
    </source>
</evidence>
<feature type="transmembrane region" description="Helical" evidence="6">
    <location>
        <begin position="374"/>
        <end position="395"/>
    </location>
</feature>
<name>A0A232M688_9EURO</name>
<comment type="subcellular location">
    <subcellularLocation>
        <location evidence="1">Membrane</location>
        <topology evidence="1">Multi-pass membrane protein</topology>
    </subcellularLocation>
</comment>
<keyword evidence="2 6" id="KW-0812">Transmembrane</keyword>
<sequence length="728" mass="83577">MASTPPRDYAQDNFGVDYVIRYHFNGSDISHATRQLVRLLRTLGELGFQTEVRHGDKSSLLVFVRAPEESLHRAVHTSRVRDWLYGLRNTEPGPAGSQEPKTDAERLRAIYYMITSPREYGGAGITPKHGDWKHVESIFALHDQRTNGKWIMKWSKKTLLDRDELDQIRAKFGEKVGFYFAFLQSYVRFLIFPAVFGVFCWTLLGDFSIIYTVVNCLGCIVFVEYWKRREVDLGIRWQVKGVSVLQTRRRQFKPEREVKDEITGEVRAVFPWSKRLLRQLLQIPFALLAASALGAIIATGFAIEIFLCELYNGPFKTYLAFVPTILLSTLIPTISTVLNSVATRLNDFENHETQECYDAALIQKKLVLNFMTSYIPIVLTAFVYVPFAPVIVPYLDVFGVTMHPFVSKQDQKTIAHADFHIDPSRLRNQVIYFGVTAQIVNLLTETVVPFVLLKVSRKYKEYSENRGKRDEKGKANAEKREFVSIYADPPEEAEFLDRVREEAELPEYDVSSDLREMCIQFGYLSLFSTVWPLMPVSFLINNWVELRSDFFKICKEYKRPTPQRTDTIGPWLDTLGLLAWLGSISTSALVYMFCDPDEKPAEIKAWALLLTIFFAEHIYLAVRYVVEATMSKIETPSMRQARAQQFLMRQKYLESSVGARGWSDDSELESQAGDTPPEQEADAEPQDGISSSERFWSHQRSWKDSVNVGADIIMQSQGTTRPESKKQR</sequence>
<feature type="transmembrane region" description="Helical" evidence="6">
    <location>
        <begin position="283"/>
        <end position="306"/>
    </location>
</feature>
<dbReference type="GO" id="GO:0016020">
    <property type="term" value="C:membrane"/>
    <property type="evidence" value="ECO:0007669"/>
    <property type="project" value="UniProtKB-SubCell"/>
</dbReference>
<protein>
    <recommendedName>
        <fullName evidence="11">Anoctamin dimerisation domain-containing protein</fullName>
    </recommendedName>
</protein>
<reference evidence="9 10" key="1">
    <citation type="journal article" date="2015" name="Environ. Microbiol.">
        <title>Metagenome sequence of Elaphomyces granulatus from sporocarp tissue reveals Ascomycota ectomycorrhizal fingerprints of genome expansion and a Proteobacteria-rich microbiome.</title>
        <authorList>
            <person name="Quandt C.A."/>
            <person name="Kohler A."/>
            <person name="Hesse C.N."/>
            <person name="Sharpton T.J."/>
            <person name="Martin F."/>
            <person name="Spatafora J.W."/>
        </authorList>
    </citation>
    <scope>NUCLEOTIDE SEQUENCE [LARGE SCALE GENOMIC DNA]</scope>
    <source>
        <strain evidence="9 10">OSC145934</strain>
    </source>
</reference>
<dbReference type="Pfam" id="PF04547">
    <property type="entry name" value="Anoctamin"/>
    <property type="match status" value="1"/>
</dbReference>
<dbReference type="EMBL" id="NPHW01002265">
    <property type="protein sequence ID" value="OXV11848.1"/>
    <property type="molecule type" value="Genomic_DNA"/>
</dbReference>
<proteinExistence type="predicted"/>
<feature type="domain" description="Anoctamin alpha-beta plait" evidence="8">
    <location>
        <begin position="15"/>
        <end position="135"/>
    </location>
</feature>
<feature type="transmembrane region" description="Helical" evidence="6">
    <location>
        <begin position="318"/>
        <end position="338"/>
    </location>
</feature>
<evidence type="ECO:0000259" key="7">
    <source>
        <dbReference type="Pfam" id="PF04547"/>
    </source>
</evidence>
<feature type="transmembrane region" description="Helical" evidence="6">
    <location>
        <begin position="430"/>
        <end position="453"/>
    </location>
</feature>
<dbReference type="GO" id="GO:0032541">
    <property type="term" value="C:cortical endoplasmic reticulum"/>
    <property type="evidence" value="ECO:0007669"/>
    <property type="project" value="TreeGrafter"/>
</dbReference>
<evidence type="ECO:0000313" key="10">
    <source>
        <dbReference type="Proteomes" id="UP000243515"/>
    </source>
</evidence>
<organism evidence="9 10">
    <name type="scientific">Elaphomyces granulatus</name>
    <dbReference type="NCBI Taxonomy" id="519963"/>
    <lineage>
        <taxon>Eukaryota</taxon>
        <taxon>Fungi</taxon>
        <taxon>Dikarya</taxon>
        <taxon>Ascomycota</taxon>
        <taxon>Pezizomycotina</taxon>
        <taxon>Eurotiomycetes</taxon>
        <taxon>Eurotiomycetidae</taxon>
        <taxon>Eurotiales</taxon>
        <taxon>Elaphomycetaceae</taxon>
        <taxon>Elaphomyces</taxon>
    </lineage>
</organism>
<evidence type="ECO:0008006" key="11">
    <source>
        <dbReference type="Google" id="ProtNLM"/>
    </source>
</evidence>
<evidence type="ECO:0000256" key="2">
    <source>
        <dbReference type="ARBA" id="ARBA00022692"/>
    </source>
</evidence>
<dbReference type="InterPro" id="IPR007632">
    <property type="entry name" value="Anoctamin"/>
</dbReference>
<keyword evidence="3 6" id="KW-1133">Transmembrane helix</keyword>
<feature type="transmembrane region" description="Helical" evidence="6">
    <location>
        <begin position="176"/>
        <end position="196"/>
    </location>
</feature>
<keyword evidence="10" id="KW-1185">Reference proteome</keyword>
<dbReference type="PANTHER" id="PTHR12308:SF73">
    <property type="entry name" value="ANOCTAMIN"/>
    <property type="match status" value="1"/>
</dbReference>
<evidence type="ECO:0000256" key="1">
    <source>
        <dbReference type="ARBA" id="ARBA00004141"/>
    </source>
</evidence>